<protein>
    <submittedName>
        <fullName evidence="7">3-phosphoglycerate dehydrogenase</fullName>
    </submittedName>
</protein>
<dbReference type="PROSITE" id="PS00671">
    <property type="entry name" value="D_2_HYDROXYACID_DH_3"/>
    <property type="match status" value="1"/>
</dbReference>
<comment type="similarity">
    <text evidence="1 4">Belongs to the D-isomer specific 2-hydroxyacid dehydrogenase family.</text>
</comment>
<name>A0A261R8P0_9BORD</name>
<keyword evidence="3" id="KW-0520">NAD</keyword>
<dbReference type="OrthoDB" id="9805416at2"/>
<dbReference type="RefSeq" id="WP_094849882.1">
    <property type="nucleotide sequence ID" value="NZ_NEVJ01000003.1"/>
</dbReference>
<dbReference type="SUPFAM" id="SSF51735">
    <property type="entry name" value="NAD(P)-binding Rossmann-fold domains"/>
    <property type="match status" value="1"/>
</dbReference>
<dbReference type="Proteomes" id="UP000216857">
    <property type="component" value="Unassembled WGS sequence"/>
</dbReference>
<dbReference type="PROSITE" id="PS00065">
    <property type="entry name" value="D_2_HYDROXYACID_DH_1"/>
    <property type="match status" value="1"/>
</dbReference>
<dbReference type="InterPro" id="IPR006140">
    <property type="entry name" value="D-isomer_DH_NAD-bd"/>
</dbReference>
<dbReference type="SUPFAM" id="SSF52283">
    <property type="entry name" value="Formate/glycerate dehydrogenase catalytic domain-like"/>
    <property type="match status" value="1"/>
</dbReference>
<dbReference type="GO" id="GO:0051287">
    <property type="term" value="F:NAD binding"/>
    <property type="evidence" value="ECO:0007669"/>
    <property type="project" value="InterPro"/>
</dbReference>
<dbReference type="GO" id="GO:0016616">
    <property type="term" value="F:oxidoreductase activity, acting on the CH-OH group of donors, NAD or NADP as acceptor"/>
    <property type="evidence" value="ECO:0007669"/>
    <property type="project" value="InterPro"/>
</dbReference>
<evidence type="ECO:0000256" key="2">
    <source>
        <dbReference type="ARBA" id="ARBA00023002"/>
    </source>
</evidence>
<keyword evidence="2 4" id="KW-0560">Oxidoreductase</keyword>
<dbReference type="PANTHER" id="PTHR43761:SF1">
    <property type="entry name" value="D-ISOMER SPECIFIC 2-HYDROXYACID DEHYDROGENASE CATALYTIC DOMAIN-CONTAINING PROTEIN-RELATED"/>
    <property type="match status" value="1"/>
</dbReference>
<evidence type="ECO:0000313" key="7">
    <source>
        <dbReference type="EMBL" id="OZI21364.1"/>
    </source>
</evidence>
<dbReference type="InterPro" id="IPR029752">
    <property type="entry name" value="D-isomer_DH_CS1"/>
</dbReference>
<dbReference type="Gene3D" id="3.40.50.720">
    <property type="entry name" value="NAD(P)-binding Rossmann-like Domain"/>
    <property type="match status" value="2"/>
</dbReference>
<evidence type="ECO:0000259" key="5">
    <source>
        <dbReference type="Pfam" id="PF00389"/>
    </source>
</evidence>
<sequence length="311" mass="32400">MTSGKIVISEFMDEGAVQRLAAAFETTYRPGLCEQPDELAALLADADALIVRNRTQVNATLLARQTRLKAVGRLGVGLENIDLAYCRAQGVDVFPAIGANAGAVAEYVVCTAMMLLRGDAYLATGEVAAGAWPRPRLVAGREIAGKMLGIVGLGSVGRATAALARAVGMRVCAHDPALDAGHDAWRDVVRHADLDALMRASDAVSVHVPLVDATRDLIDARRIALMPPGAVLINVARGGVVNEAALADALRRGGLAGAAVDVFENEPLPADSVFAGIPNLILTPHIAGVTAESNVRVSYAIADAIAHRLRA</sequence>
<feature type="domain" description="D-isomer specific 2-hydroxyacid dehydrogenase catalytic" evidence="5">
    <location>
        <begin position="8"/>
        <end position="305"/>
    </location>
</feature>
<dbReference type="InterPro" id="IPR036291">
    <property type="entry name" value="NAD(P)-bd_dom_sf"/>
</dbReference>
<dbReference type="CDD" id="cd12173">
    <property type="entry name" value="PGDH_4"/>
    <property type="match status" value="1"/>
</dbReference>
<comment type="caution">
    <text evidence="7">The sequence shown here is derived from an EMBL/GenBank/DDBJ whole genome shotgun (WGS) entry which is preliminary data.</text>
</comment>
<dbReference type="InterPro" id="IPR029753">
    <property type="entry name" value="D-isomer_DH_CS"/>
</dbReference>
<dbReference type="InterPro" id="IPR006139">
    <property type="entry name" value="D-isomer_2_OHA_DH_cat_dom"/>
</dbReference>
<dbReference type="PANTHER" id="PTHR43761">
    <property type="entry name" value="D-ISOMER SPECIFIC 2-HYDROXYACID DEHYDROGENASE FAMILY PROTEIN (AFU_ORTHOLOGUE AFUA_1G13630)"/>
    <property type="match status" value="1"/>
</dbReference>
<dbReference type="Pfam" id="PF00389">
    <property type="entry name" value="2-Hacid_dh"/>
    <property type="match status" value="1"/>
</dbReference>
<evidence type="ECO:0000256" key="1">
    <source>
        <dbReference type="ARBA" id="ARBA00005854"/>
    </source>
</evidence>
<organism evidence="7 8">
    <name type="scientific">Bordetella genomosp. 9</name>
    <dbReference type="NCBI Taxonomy" id="1416803"/>
    <lineage>
        <taxon>Bacteria</taxon>
        <taxon>Pseudomonadati</taxon>
        <taxon>Pseudomonadota</taxon>
        <taxon>Betaproteobacteria</taxon>
        <taxon>Burkholderiales</taxon>
        <taxon>Alcaligenaceae</taxon>
        <taxon>Bordetella</taxon>
    </lineage>
</organism>
<dbReference type="AlphaFoldDB" id="A0A261R8P0"/>
<evidence type="ECO:0000313" key="8">
    <source>
        <dbReference type="Proteomes" id="UP000216857"/>
    </source>
</evidence>
<proteinExistence type="inferred from homology"/>
<accession>A0A261R8P0</accession>
<dbReference type="InterPro" id="IPR050418">
    <property type="entry name" value="D-iso_2-hydroxyacid_DH_PdxB"/>
</dbReference>
<keyword evidence="8" id="KW-1185">Reference proteome</keyword>
<dbReference type="Pfam" id="PF02826">
    <property type="entry name" value="2-Hacid_dh_C"/>
    <property type="match status" value="1"/>
</dbReference>
<reference evidence="7" key="1">
    <citation type="submission" date="2017-05" db="EMBL/GenBank/DDBJ databases">
        <title>Complete and WGS of Bordetella genogroups.</title>
        <authorList>
            <person name="Spilker T."/>
            <person name="Lipuma J."/>
        </authorList>
    </citation>
    <scope>NUCLEOTIDE SEQUENCE</scope>
    <source>
        <strain evidence="7">AU21707</strain>
    </source>
</reference>
<evidence type="ECO:0000259" key="6">
    <source>
        <dbReference type="Pfam" id="PF02826"/>
    </source>
</evidence>
<gene>
    <name evidence="7" type="ORF">CAL26_14635</name>
</gene>
<dbReference type="EMBL" id="NEVJ01000003">
    <property type="protein sequence ID" value="OZI21364.1"/>
    <property type="molecule type" value="Genomic_DNA"/>
</dbReference>
<evidence type="ECO:0000256" key="3">
    <source>
        <dbReference type="ARBA" id="ARBA00023027"/>
    </source>
</evidence>
<evidence type="ECO:0000256" key="4">
    <source>
        <dbReference type="RuleBase" id="RU003719"/>
    </source>
</evidence>
<feature type="domain" description="D-isomer specific 2-hydroxyacid dehydrogenase NAD-binding" evidence="6">
    <location>
        <begin position="120"/>
        <end position="287"/>
    </location>
</feature>